<accession>A0ABV8X3P8</accession>
<name>A0ABV8X3P8_9LACT</name>
<proteinExistence type="predicted"/>
<organism evidence="2 3">
    <name type="scientific">Chungangia koreensis</name>
    <dbReference type="NCBI Taxonomy" id="752657"/>
    <lineage>
        <taxon>Bacteria</taxon>
        <taxon>Bacillati</taxon>
        <taxon>Bacillota</taxon>
        <taxon>Bacilli</taxon>
        <taxon>Lactobacillales</taxon>
        <taxon>Chungangia</taxon>
    </lineage>
</organism>
<dbReference type="EMBL" id="JBHSEC010000014">
    <property type="protein sequence ID" value="MFC4410543.1"/>
    <property type="molecule type" value="Genomic_DNA"/>
</dbReference>
<dbReference type="Gene3D" id="2.50.20.10">
    <property type="entry name" value="Lipoprotein localisation LolA/LolB/LppX"/>
    <property type="match status" value="1"/>
</dbReference>
<keyword evidence="2" id="KW-0449">Lipoprotein</keyword>
<evidence type="ECO:0000256" key="1">
    <source>
        <dbReference type="SAM" id="SignalP"/>
    </source>
</evidence>
<dbReference type="PANTHER" id="PTHR37507:SF2">
    <property type="entry name" value="SPORULATION PROTEIN YDCC"/>
    <property type="match status" value="1"/>
</dbReference>
<dbReference type="PROSITE" id="PS51257">
    <property type="entry name" value="PROKAR_LIPOPROTEIN"/>
    <property type="match status" value="1"/>
</dbReference>
<reference evidence="3" key="1">
    <citation type="journal article" date="2019" name="Int. J. Syst. Evol. Microbiol.">
        <title>The Global Catalogue of Microorganisms (GCM) 10K type strain sequencing project: providing services to taxonomists for standard genome sequencing and annotation.</title>
        <authorList>
            <consortium name="The Broad Institute Genomics Platform"/>
            <consortium name="The Broad Institute Genome Sequencing Center for Infectious Disease"/>
            <person name="Wu L."/>
            <person name="Ma J."/>
        </authorList>
    </citation>
    <scope>NUCLEOTIDE SEQUENCE [LARGE SCALE GENOMIC DNA]</scope>
    <source>
        <strain evidence="3">CCUG 59778</strain>
    </source>
</reference>
<gene>
    <name evidence="2" type="ORF">ACFOZY_08910</name>
</gene>
<keyword evidence="1" id="KW-0732">Signal</keyword>
<sequence length="335" mass="37616">MRKRLLTGVLILLSLMLAACGADSKEDVVKKLSTKWTETKGYELDATMEIKTGSEPRVYDVNVWHTKPDFYRVKVNQAGDDNSQMIVRNEEGVFVVTPALRKTYKFQSDWPKQNSQAYLIGALADDIKADSKSVMREEENSFVFETQTRNNHQKLLPYQHIYIDKKTMLPTKVSVLNENKEEQISITFKKITLGTTRNAADYAVEKFTESKDDQTAGADLDNKDFQTTYPVLSADMKIVEEKTFEDDGSKRVIMAYASEDKDFTLIQQAAEPDATSYLPVFAAGDPADLGFAIGAITDHSISWEQNGVSYFIASSTLSRDEMIEVAASMALSEDK</sequence>
<dbReference type="InterPro" id="IPR052944">
    <property type="entry name" value="Sporulation_related"/>
</dbReference>
<dbReference type="InterPro" id="IPR029046">
    <property type="entry name" value="LolA/LolB/LppX"/>
</dbReference>
<protein>
    <submittedName>
        <fullName evidence="2">Outer membrane lipoprotein carrier protein LolA</fullName>
    </submittedName>
</protein>
<feature type="chain" id="PRO_5046791838" evidence="1">
    <location>
        <begin position="22"/>
        <end position="335"/>
    </location>
</feature>
<dbReference type="Proteomes" id="UP001595817">
    <property type="component" value="Unassembled WGS sequence"/>
</dbReference>
<keyword evidence="3" id="KW-1185">Reference proteome</keyword>
<dbReference type="PANTHER" id="PTHR37507">
    <property type="entry name" value="SPORULATION PROTEIN YDCC"/>
    <property type="match status" value="1"/>
</dbReference>
<dbReference type="RefSeq" id="WP_378154486.1">
    <property type="nucleotide sequence ID" value="NZ_JBHSEC010000014.1"/>
</dbReference>
<dbReference type="SUPFAM" id="SSF89392">
    <property type="entry name" value="Prokaryotic lipoproteins and lipoprotein localization factors"/>
    <property type="match status" value="1"/>
</dbReference>
<evidence type="ECO:0000313" key="3">
    <source>
        <dbReference type="Proteomes" id="UP001595817"/>
    </source>
</evidence>
<evidence type="ECO:0000313" key="2">
    <source>
        <dbReference type="EMBL" id="MFC4410543.1"/>
    </source>
</evidence>
<feature type="signal peptide" evidence="1">
    <location>
        <begin position="1"/>
        <end position="21"/>
    </location>
</feature>
<comment type="caution">
    <text evidence="2">The sequence shown here is derived from an EMBL/GenBank/DDBJ whole genome shotgun (WGS) entry which is preliminary data.</text>
</comment>